<sequence length="56" mass="6194">MEDRSLPSSVATEPKSHQITTDPIHPTTAKPPKTSQYNHAPSATLTTLQRLFPEHT</sequence>
<dbReference type="EMBL" id="ADZU01000028">
    <property type="protein sequence ID" value="EFS92052.1"/>
    <property type="molecule type" value="Genomic_DNA"/>
</dbReference>
<evidence type="ECO:0000313" key="4">
    <source>
        <dbReference type="Proteomes" id="UP000003179"/>
    </source>
</evidence>
<feature type="compositionally biased region" description="Polar residues" evidence="1">
    <location>
        <begin position="33"/>
        <end position="49"/>
    </location>
</feature>
<organism evidence="2 4">
    <name type="scientific">Cutibacterium modestum HL044PA1</name>
    <dbReference type="NCBI Taxonomy" id="765109"/>
    <lineage>
        <taxon>Bacteria</taxon>
        <taxon>Bacillati</taxon>
        <taxon>Actinomycetota</taxon>
        <taxon>Actinomycetes</taxon>
        <taxon>Propionibacteriales</taxon>
        <taxon>Propionibacteriaceae</taxon>
        <taxon>Cutibacterium</taxon>
        <taxon>Cutibacterium modestum</taxon>
    </lineage>
</organism>
<protein>
    <submittedName>
        <fullName evidence="2">Uncharacterized protein</fullName>
    </submittedName>
</protein>
<evidence type="ECO:0000313" key="3">
    <source>
        <dbReference type="EMBL" id="EFS92052.1"/>
    </source>
</evidence>
<evidence type="ECO:0000313" key="2">
    <source>
        <dbReference type="EMBL" id="EFS92044.1"/>
    </source>
</evidence>
<gene>
    <name evidence="2" type="ORF">HMPREF9607_01672</name>
    <name evidence="3" type="ORF">HMPREF9607_01680</name>
</gene>
<feature type="region of interest" description="Disordered" evidence="1">
    <location>
        <begin position="1"/>
        <end position="56"/>
    </location>
</feature>
<keyword evidence="4" id="KW-1185">Reference proteome</keyword>
<comment type="caution">
    <text evidence="2">The sequence shown here is derived from an EMBL/GenBank/DDBJ whole genome shotgun (WGS) entry which is preliminary data.</text>
</comment>
<name>A0ABP2K7S5_9ACTN</name>
<reference evidence="2 4" key="1">
    <citation type="submission" date="2010-08" db="EMBL/GenBank/DDBJ databases">
        <authorList>
            <person name="Weinstock G."/>
            <person name="Sodergren E."/>
            <person name="Clifton S."/>
            <person name="Fulton L."/>
            <person name="Fulton B."/>
            <person name="Courtney L."/>
            <person name="Fronick C."/>
            <person name="Harrison M."/>
            <person name="Strong C."/>
            <person name="Farmer C."/>
            <person name="Delahaunty K."/>
            <person name="Markovic C."/>
            <person name="Hall O."/>
            <person name="Minx P."/>
            <person name="Tomlinson C."/>
            <person name="Mitreva M."/>
            <person name="Hou S."/>
            <person name="Chen J."/>
            <person name="Wollam A."/>
            <person name="Pepin K.H."/>
            <person name="Johnson M."/>
            <person name="Bhonagiri V."/>
            <person name="Zhang X."/>
            <person name="Suruliraj S."/>
            <person name="Warren W."/>
            <person name="Chinwalla A."/>
            <person name="Mardis E.R."/>
            <person name="Wilson R.K."/>
        </authorList>
    </citation>
    <scope>NUCLEOTIDE SEQUENCE [LARGE SCALE GENOMIC DNA]</scope>
    <source>
        <strain evidence="2 4">HL044PA1</strain>
    </source>
</reference>
<evidence type="ECO:0000256" key="1">
    <source>
        <dbReference type="SAM" id="MobiDB-lite"/>
    </source>
</evidence>
<accession>A0ABP2K7S5</accession>
<dbReference type="Proteomes" id="UP000003179">
    <property type="component" value="Unassembled WGS sequence"/>
</dbReference>
<dbReference type="EMBL" id="ADZU01000028">
    <property type="protein sequence ID" value="EFS92044.1"/>
    <property type="molecule type" value="Genomic_DNA"/>
</dbReference>
<feature type="compositionally biased region" description="Polar residues" evidence="1">
    <location>
        <begin position="1"/>
        <end position="21"/>
    </location>
</feature>
<proteinExistence type="predicted"/>